<evidence type="ECO:0008006" key="6">
    <source>
        <dbReference type="Google" id="ProtNLM"/>
    </source>
</evidence>
<feature type="domain" description="Nephrocystin 3-like N-terminal" evidence="3">
    <location>
        <begin position="255"/>
        <end position="423"/>
    </location>
</feature>
<dbReference type="InterPro" id="IPR056125">
    <property type="entry name" value="DUF7708"/>
</dbReference>
<dbReference type="PANTHER" id="PTHR10039:SF14">
    <property type="entry name" value="NACHT DOMAIN-CONTAINING PROTEIN"/>
    <property type="match status" value="1"/>
</dbReference>
<feature type="domain" description="DUF7708" evidence="2">
    <location>
        <begin position="56"/>
        <end position="191"/>
    </location>
</feature>
<evidence type="ECO:0000313" key="5">
    <source>
        <dbReference type="Proteomes" id="UP000799764"/>
    </source>
</evidence>
<evidence type="ECO:0000256" key="1">
    <source>
        <dbReference type="ARBA" id="ARBA00022737"/>
    </source>
</evidence>
<dbReference type="OrthoDB" id="7464126at2759"/>
<gene>
    <name evidence="4" type="ORF">P171DRAFT_434119</name>
</gene>
<sequence length="966" mass="110073">MKVAFDDLERTIIPADAREMRATTTIDQVRQASLRIEDQLAARQSLRNMRRLVPLLQGLEHYSRVVEVLCNGTPFLSWVWAPIILILRVASEFVEAFEHIMKGYAKIAESLGRFEILSDAFATNADFQQSIASYYADILQFHQQAYLFVRRSCWKILFITSWGRFERRFNHILDDLDRHGALIDKQANALNIVESRQMRATIQQWKEKSMTSMEADEKYQQTKDFEAVLAWLKVDGSEQITLLDSVSVDKAAYPGTCDWLLQHGTIKAWLRQTPETPLLWLYGNPGTGKSAISAELVNWLQCSNATVVYHFCAYTYTSSTQYEGIIRSLLVQILRNDRDLVNHVYQEYVLKRKPAKISTLDKLLHTAVLARSHESRQQQYLWILVDALNECESSKQQQLANLLHRLSNLSTNQTIIKVLITTRKLPVMTKRLRKNQVLSLSEEEGSLTSAIRIYASCRLKSMESRLRQIELETEEIDVIETLVAEKAHGMFLYARLVLDYISSNVFYDGDELKASIHRLPQTLAEFYNNLLMQILKNLDDRSQSRVQTVFNWIAFTKRPLRKLELLSALSLSDGNSEVNKIAPSYILDDTCSPLLSQRHDTTFGFIHATVKDYLQSSMSPLTISESNATRQHCIASISCLLSGLRTFAADYDPQERLLRLVRGLHAFHVYATENWTDYLLACFTDNPDPQSPIFGLAMRLASTLERNTPAPSTINQSDDQFGCLFPHPLLLKHVSWALLARSQTRLDQDIMGSSEAFTEPVTLDGISMMLIQYQAAVENILELESLPGASCGELDRSKSQFRSSAYTCRLHSCPRATVGFENAVSRDKHELNHTSGFRCPVTGCQFPPYRTAKALKTHTKKEHTPQLDWRLIRRQKKHAFQSSSPAPALPDQDDWPQKRTASTTLATNTRKQLRTPETSLIGSPIDLGVLNWDFYDGIKPIDALQGCTDMGRYCVSLHATLLNCWY</sequence>
<proteinExistence type="predicted"/>
<organism evidence="4 5">
    <name type="scientific">Karstenula rhodostoma CBS 690.94</name>
    <dbReference type="NCBI Taxonomy" id="1392251"/>
    <lineage>
        <taxon>Eukaryota</taxon>
        <taxon>Fungi</taxon>
        <taxon>Dikarya</taxon>
        <taxon>Ascomycota</taxon>
        <taxon>Pezizomycotina</taxon>
        <taxon>Dothideomycetes</taxon>
        <taxon>Pleosporomycetidae</taxon>
        <taxon>Pleosporales</taxon>
        <taxon>Massarineae</taxon>
        <taxon>Didymosphaeriaceae</taxon>
        <taxon>Karstenula</taxon>
    </lineage>
</organism>
<accession>A0A9P4PDL1</accession>
<dbReference type="EMBL" id="MU001505">
    <property type="protein sequence ID" value="KAF2441418.1"/>
    <property type="molecule type" value="Genomic_DNA"/>
</dbReference>
<dbReference type="Gene3D" id="3.40.50.300">
    <property type="entry name" value="P-loop containing nucleotide triphosphate hydrolases"/>
    <property type="match status" value="1"/>
</dbReference>
<dbReference type="PANTHER" id="PTHR10039">
    <property type="entry name" value="AMELOGENIN"/>
    <property type="match status" value="1"/>
</dbReference>
<evidence type="ECO:0000313" key="4">
    <source>
        <dbReference type="EMBL" id="KAF2441418.1"/>
    </source>
</evidence>
<dbReference type="Pfam" id="PF24883">
    <property type="entry name" value="NPHP3_N"/>
    <property type="match status" value="1"/>
</dbReference>
<dbReference type="AlphaFoldDB" id="A0A9P4PDL1"/>
<dbReference type="SUPFAM" id="SSF52540">
    <property type="entry name" value="P-loop containing nucleoside triphosphate hydrolases"/>
    <property type="match status" value="1"/>
</dbReference>
<dbReference type="Pfam" id="PF24809">
    <property type="entry name" value="DUF7708"/>
    <property type="match status" value="1"/>
</dbReference>
<keyword evidence="5" id="KW-1185">Reference proteome</keyword>
<name>A0A9P4PDL1_9PLEO</name>
<evidence type="ECO:0000259" key="3">
    <source>
        <dbReference type="Pfam" id="PF24883"/>
    </source>
</evidence>
<protein>
    <recommendedName>
        <fullName evidence="6">NACHT domain-containing protein</fullName>
    </recommendedName>
</protein>
<dbReference type="InterPro" id="IPR027417">
    <property type="entry name" value="P-loop_NTPase"/>
</dbReference>
<comment type="caution">
    <text evidence="4">The sequence shown here is derived from an EMBL/GenBank/DDBJ whole genome shotgun (WGS) entry which is preliminary data.</text>
</comment>
<dbReference type="Proteomes" id="UP000799764">
    <property type="component" value="Unassembled WGS sequence"/>
</dbReference>
<dbReference type="InterPro" id="IPR056884">
    <property type="entry name" value="NPHP3-like_N"/>
</dbReference>
<keyword evidence="1" id="KW-0677">Repeat</keyword>
<evidence type="ECO:0000259" key="2">
    <source>
        <dbReference type="Pfam" id="PF24809"/>
    </source>
</evidence>
<reference evidence="4" key="1">
    <citation type="journal article" date="2020" name="Stud. Mycol.">
        <title>101 Dothideomycetes genomes: a test case for predicting lifestyles and emergence of pathogens.</title>
        <authorList>
            <person name="Haridas S."/>
            <person name="Albert R."/>
            <person name="Binder M."/>
            <person name="Bloem J."/>
            <person name="Labutti K."/>
            <person name="Salamov A."/>
            <person name="Andreopoulos B."/>
            <person name="Baker S."/>
            <person name="Barry K."/>
            <person name="Bills G."/>
            <person name="Bluhm B."/>
            <person name="Cannon C."/>
            <person name="Castanera R."/>
            <person name="Culley D."/>
            <person name="Daum C."/>
            <person name="Ezra D."/>
            <person name="Gonzalez J."/>
            <person name="Henrissat B."/>
            <person name="Kuo A."/>
            <person name="Liang C."/>
            <person name="Lipzen A."/>
            <person name="Lutzoni F."/>
            <person name="Magnuson J."/>
            <person name="Mondo S."/>
            <person name="Nolan M."/>
            <person name="Ohm R."/>
            <person name="Pangilinan J."/>
            <person name="Park H.-J."/>
            <person name="Ramirez L."/>
            <person name="Alfaro M."/>
            <person name="Sun H."/>
            <person name="Tritt A."/>
            <person name="Yoshinaga Y."/>
            <person name="Zwiers L.-H."/>
            <person name="Turgeon B."/>
            <person name="Goodwin S."/>
            <person name="Spatafora J."/>
            <person name="Crous P."/>
            <person name="Grigoriev I."/>
        </authorList>
    </citation>
    <scope>NUCLEOTIDE SEQUENCE</scope>
    <source>
        <strain evidence="4">CBS 690.94</strain>
    </source>
</reference>